<dbReference type="PROSITE" id="PS51193">
    <property type="entry name" value="HELICASE_ATP_BIND_2"/>
    <property type="match status" value="1"/>
</dbReference>
<dbReference type="EC" id="5.6.2.3" evidence="5"/>
<dbReference type="SUPFAM" id="SSF52540">
    <property type="entry name" value="P-loop containing nucleoside triphosphate hydrolases"/>
    <property type="match status" value="1"/>
</dbReference>
<dbReference type="AlphaFoldDB" id="A0A381X647"/>
<dbReference type="PANTHER" id="PTHR11472:SF34">
    <property type="entry name" value="REGULATOR OF TELOMERE ELONGATION HELICASE 1"/>
    <property type="match status" value="1"/>
</dbReference>
<organism evidence="8">
    <name type="scientific">marine metagenome</name>
    <dbReference type="NCBI Taxonomy" id="408172"/>
    <lineage>
        <taxon>unclassified sequences</taxon>
        <taxon>metagenomes</taxon>
        <taxon>ecological metagenomes</taxon>
    </lineage>
</organism>
<dbReference type="GO" id="GO:0016787">
    <property type="term" value="F:hydrolase activity"/>
    <property type="evidence" value="ECO:0007669"/>
    <property type="project" value="UniProtKB-KW"/>
</dbReference>
<dbReference type="InterPro" id="IPR014001">
    <property type="entry name" value="Helicase_ATP-bd"/>
</dbReference>
<comment type="catalytic activity">
    <reaction evidence="6">
        <text>ATP + H2O = ADP + phosphate + H(+)</text>
        <dbReference type="Rhea" id="RHEA:13065"/>
        <dbReference type="ChEBI" id="CHEBI:15377"/>
        <dbReference type="ChEBI" id="CHEBI:15378"/>
        <dbReference type="ChEBI" id="CHEBI:30616"/>
        <dbReference type="ChEBI" id="CHEBI:43474"/>
        <dbReference type="ChEBI" id="CHEBI:456216"/>
        <dbReference type="EC" id="5.6.2.3"/>
    </reaction>
</comment>
<gene>
    <name evidence="8" type="ORF">METZ01_LOCUS113080</name>
</gene>
<evidence type="ECO:0000313" key="8">
    <source>
        <dbReference type="EMBL" id="SVA60226.1"/>
    </source>
</evidence>
<proteinExistence type="predicted"/>
<evidence type="ECO:0000256" key="6">
    <source>
        <dbReference type="ARBA" id="ARBA00048954"/>
    </source>
</evidence>
<keyword evidence="4" id="KW-0067">ATP-binding</keyword>
<keyword evidence="2" id="KW-0547">Nucleotide-binding</keyword>
<dbReference type="Gene3D" id="3.40.50.300">
    <property type="entry name" value="P-loop containing nucleotide triphosphate hydrolases"/>
    <property type="match status" value="1"/>
</dbReference>
<name>A0A381X647_9ZZZZ</name>
<keyword evidence="3" id="KW-0378">Hydrolase</keyword>
<evidence type="ECO:0000256" key="5">
    <source>
        <dbReference type="ARBA" id="ARBA00044969"/>
    </source>
</evidence>
<dbReference type="SMART" id="SM00487">
    <property type="entry name" value="DEXDc"/>
    <property type="match status" value="1"/>
</dbReference>
<dbReference type="Pfam" id="PF00270">
    <property type="entry name" value="DEAD"/>
    <property type="match status" value="1"/>
</dbReference>
<dbReference type="GO" id="GO:0003677">
    <property type="term" value="F:DNA binding"/>
    <property type="evidence" value="ECO:0007669"/>
    <property type="project" value="InterPro"/>
</dbReference>
<dbReference type="GO" id="GO:0043139">
    <property type="term" value="F:5'-3' DNA helicase activity"/>
    <property type="evidence" value="ECO:0007669"/>
    <property type="project" value="UniProtKB-EC"/>
</dbReference>
<reference evidence="8" key="1">
    <citation type="submission" date="2018-05" db="EMBL/GenBank/DDBJ databases">
        <authorList>
            <person name="Lanie J.A."/>
            <person name="Ng W.-L."/>
            <person name="Kazmierczak K.M."/>
            <person name="Andrzejewski T.M."/>
            <person name="Davidsen T.M."/>
            <person name="Wayne K.J."/>
            <person name="Tettelin H."/>
            <person name="Glass J.I."/>
            <person name="Rusch D."/>
            <person name="Podicherti R."/>
            <person name="Tsui H.-C.T."/>
            <person name="Winkler M.E."/>
        </authorList>
    </citation>
    <scope>NUCLEOTIDE SEQUENCE</scope>
</reference>
<sequence>MIKENVVKFLGVNGILSEKLEGFEHRPQQVKMAQAVETAFSQAKHLIVEAGTGTGKSLAYLIPAILWAVENNKKVVISTYTKTLQQQILNHDIPFLREKLGISFRYALCMGNENYLSLRRLERSAQTGLFNKSDEEEQRNGIFSWAAKTETGYRSDLPFEVMPQVWEEVGRQKDLCLGKNCKTHSSCFYFKARKKWFGAHLLIVNHHLFFANVANSGAVLPAYDAVVFDEAQNLEDAATQFLGLEISNSNLFYFLDRLHNPRTKKGLLTRLDHAIVPHVRKLAMTVRQAIDAFFTHFLEEYGREDRVVRFYKPPVLDNGIYVPMEALRESLKSLEAGLHSEEDRIDVAAAAERCFEFNNT</sequence>
<dbReference type="InterPro" id="IPR045028">
    <property type="entry name" value="DinG/Rad3-like"/>
</dbReference>
<dbReference type="EMBL" id="UINC01014057">
    <property type="protein sequence ID" value="SVA60226.1"/>
    <property type="molecule type" value="Genomic_DNA"/>
</dbReference>
<dbReference type="InterPro" id="IPR010614">
    <property type="entry name" value="RAD3-like_helicase_DEAD"/>
</dbReference>
<evidence type="ECO:0000256" key="4">
    <source>
        <dbReference type="ARBA" id="ARBA00022840"/>
    </source>
</evidence>
<dbReference type="InterPro" id="IPR011545">
    <property type="entry name" value="DEAD/DEAH_box_helicase_dom"/>
</dbReference>
<evidence type="ECO:0000256" key="1">
    <source>
        <dbReference type="ARBA" id="ARBA00001966"/>
    </source>
</evidence>
<dbReference type="InterPro" id="IPR014013">
    <property type="entry name" value="Helic_SF1/SF2_ATP-bd_DinG/Rad3"/>
</dbReference>
<feature type="domain" description="Helicase ATP-binding" evidence="7">
    <location>
        <begin position="15"/>
        <end position="275"/>
    </location>
</feature>
<evidence type="ECO:0000256" key="2">
    <source>
        <dbReference type="ARBA" id="ARBA00022741"/>
    </source>
</evidence>
<dbReference type="InterPro" id="IPR027417">
    <property type="entry name" value="P-loop_NTPase"/>
</dbReference>
<evidence type="ECO:0000256" key="3">
    <source>
        <dbReference type="ARBA" id="ARBA00022801"/>
    </source>
</evidence>
<dbReference type="GO" id="GO:0005524">
    <property type="term" value="F:ATP binding"/>
    <property type="evidence" value="ECO:0007669"/>
    <property type="project" value="UniProtKB-KW"/>
</dbReference>
<dbReference type="Pfam" id="PF06733">
    <property type="entry name" value="DEAD_2"/>
    <property type="match status" value="1"/>
</dbReference>
<comment type="cofactor">
    <cofactor evidence="1">
        <name>[4Fe-4S] cluster</name>
        <dbReference type="ChEBI" id="CHEBI:49883"/>
    </cofactor>
</comment>
<accession>A0A381X647</accession>
<dbReference type="PANTHER" id="PTHR11472">
    <property type="entry name" value="DNA REPAIR DEAD HELICASE RAD3/XP-D SUBFAMILY MEMBER"/>
    <property type="match status" value="1"/>
</dbReference>
<feature type="non-terminal residue" evidence="8">
    <location>
        <position position="360"/>
    </location>
</feature>
<protein>
    <recommendedName>
        <fullName evidence="5">DNA 5'-3' helicase</fullName>
        <ecNumber evidence="5">5.6.2.3</ecNumber>
    </recommendedName>
</protein>
<evidence type="ECO:0000259" key="7">
    <source>
        <dbReference type="PROSITE" id="PS51193"/>
    </source>
</evidence>